<feature type="transmembrane region" description="Helical" evidence="11">
    <location>
        <begin position="217"/>
        <end position="235"/>
    </location>
</feature>
<keyword evidence="10" id="KW-0325">Glycoprotein</keyword>
<comment type="caution">
    <text evidence="13">The sequence shown here is derived from an EMBL/GenBank/DDBJ whole genome shotgun (WGS) entry which is preliminary data.</text>
</comment>
<keyword evidence="14" id="KW-1185">Reference proteome</keyword>
<dbReference type="GO" id="GO:0015677">
    <property type="term" value="P:copper ion import"/>
    <property type="evidence" value="ECO:0007669"/>
    <property type="project" value="TreeGrafter"/>
</dbReference>
<evidence type="ECO:0000313" key="13">
    <source>
        <dbReference type="EMBL" id="KAH7234260.1"/>
    </source>
</evidence>
<keyword evidence="5" id="KW-0249">Electron transport</keyword>
<dbReference type="PANTHER" id="PTHR32361">
    <property type="entry name" value="FERRIC/CUPRIC REDUCTASE TRANSMEMBRANE COMPONENT"/>
    <property type="match status" value="1"/>
</dbReference>
<dbReference type="InterPro" id="IPR039261">
    <property type="entry name" value="FNR_nucleotide-bd"/>
</dbReference>
<dbReference type="InterPro" id="IPR017927">
    <property type="entry name" value="FAD-bd_FR_type"/>
</dbReference>
<dbReference type="PANTHER" id="PTHR32361:SF9">
    <property type="entry name" value="FERRIC REDUCTASE TRANSMEMBRANE COMPONENT 3-RELATED"/>
    <property type="match status" value="1"/>
</dbReference>
<evidence type="ECO:0000256" key="4">
    <source>
        <dbReference type="ARBA" id="ARBA00022692"/>
    </source>
</evidence>
<dbReference type="AlphaFoldDB" id="A0A9P9G923"/>
<dbReference type="GO" id="GO:0000293">
    <property type="term" value="F:ferric-chelate reductase activity"/>
    <property type="evidence" value="ECO:0007669"/>
    <property type="project" value="UniProtKB-ARBA"/>
</dbReference>
<accession>A0A9P9G923</accession>
<evidence type="ECO:0000313" key="14">
    <source>
        <dbReference type="Proteomes" id="UP000736672"/>
    </source>
</evidence>
<dbReference type="SFLD" id="SFLDS00052">
    <property type="entry name" value="Ferric_Reductase_Domain"/>
    <property type="match status" value="1"/>
</dbReference>
<evidence type="ECO:0000256" key="1">
    <source>
        <dbReference type="ARBA" id="ARBA00004141"/>
    </source>
</evidence>
<dbReference type="Proteomes" id="UP000736672">
    <property type="component" value="Unassembled WGS sequence"/>
</dbReference>
<organism evidence="13 14">
    <name type="scientific">Fusarium solani</name>
    <name type="common">Filamentous fungus</name>
    <dbReference type="NCBI Taxonomy" id="169388"/>
    <lineage>
        <taxon>Eukaryota</taxon>
        <taxon>Fungi</taxon>
        <taxon>Dikarya</taxon>
        <taxon>Ascomycota</taxon>
        <taxon>Pezizomycotina</taxon>
        <taxon>Sordariomycetes</taxon>
        <taxon>Hypocreomycetidae</taxon>
        <taxon>Hypocreales</taxon>
        <taxon>Nectriaceae</taxon>
        <taxon>Fusarium</taxon>
        <taxon>Fusarium solani species complex</taxon>
    </lineage>
</organism>
<feature type="transmembrane region" description="Helical" evidence="11">
    <location>
        <begin position="119"/>
        <end position="137"/>
    </location>
</feature>
<dbReference type="EMBL" id="JAGTJS010000026">
    <property type="protein sequence ID" value="KAH7234260.1"/>
    <property type="molecule type" value="Genomic_DNA"/>
</dbReference>
<feature type="domain" description="FAD-binding FR-type" evidence="12">
    <location>
        <begin position="263"/>
        <end position="368"/>
    </location>
</feature>
<comment type="similarity">
    <text evidence="2">Belongs to the ferric reductase (FRE) family.</text>
</comment>
<dbReference type="InterPro" id="IPR013121">
    <property type="entry name" value="Fe_red_NAD-bd_6"/>
</dbReference>
<keyword evidence="9 11" id="KW-0472">Membrane</keyword>
<dbReference type="PROSITE" id="PS51384">
    <property type="entry name" value="FAD_FR"/>
    <property type="match status" value="1"/>
</dbReference>
<evidence type="ECO:0000256" key="6">
    <source>
        <dbReference type="ARBA" id="ARBA00022989"/>
    </source>
</evidence>
<dbReference type="GO" id="GO:0006826">
    <property type="term" value="P:iron ion transport"/>
    <property type="evidence" value="ECO:0007669"/>
    <property type="project" value="TreeGrafter"/>
</dbReference>
<keyword evidence="3" id="KW-0813">Transport</keyword>
<keyword evidence="4 11" id="KW-0812">Transmembrane</keyword>
<keyword evidence="7" id="KW-0560">Oxidoreductase</keyword>
<protein>
    <recommendedName>
        <fullName evidence="12">FAD-binding FR-type domain-containing protein</fullName>
    </recommendedName>
</protein>
<keyword evidence="6 11" id="KW-1133">Transmembrane helix</keyword>
<evidence type="ECO:0000256" key="5">
    <source>
        <dbReference type="ARBA" id="ARBA00022982"/>
    </source>
</evidence>
<feature type="transmembrane region" description="Helical" evidence="11">
    <location>
        <begin position="21"/>
        <end position="39"/>
    </location>
</feature>
<dbReference type="GO" id="GO:0006879">
    <property type="term" value="P:intracellular iron ion homeostasis"/>
    <property type="evidence" value="ECO:0007669"/>
    <property type="project" value="TreeGrafter"/>
</dbReference>
<dbReference type="InterPro" id="IPR051410">
    <property type="entry name" value="Ferric/Cupric_Reductase"/>
</dbReference>
<evidence type="ECO:0000256" key="2">
    <source>
        <dbReference type="ARBA" id="ARBA00006278"/>
    </source>
</evidence>
<comment type="subcellular location">
    <subcellularLocation>
        <location evidence="1">Membrane</location>
        <topology evidence="1">Multi-pass membrane protein</topology>
    </subcellularLocation>
</comment>
<evidence type="ECO:0000256" key="9">
    <source>
        <dbReference type="ARBA" id="ARBA00023136"/>
    </source>
</evidence>
<feature type="transmembrane region" description="Helical" evidence="11">
    <location>
        <begin position="86"/>
        <end position="107"/>
    </location>
</feature>
<sequence>MASVPRPPPSKQQKNEETLTVYALLLCGLFIFVISAHRWHSSSKRAPQKQRSAVKKAQEAIRRASVLAFRKPQLSSAWEWFGRPSLGLVTLVGVFLAANTFLCSTSFASHAVNHFASRYGWMASANMALCVFFGMKNTPLALVSSVSDASLNVLHRVVGYVAVLLIALHAILYTIFLSRQGRLAKLLEASDLSGIGAGIAMIILLLTGLYRYRHYEMFYIGHIAGFVITIILAVLHRPLWAKKLPIVMLFTAGLWAIDRTLRTSRLSWNIVNNQALCYPLPGGGTRLLLKKPPVEGALPGSHCYLWIPRVRFFQLHPFTIVSNGPLGLELVIKSQQGFTEALGEFAMKQPGRAIWASLDGPYGALPDTTVYDKLVFIAGGSGAAFTFGFMNRIMHRTGGLISQPIEFAWAVKHAEHLAWFGNSFRDLARADSTVNVFLHITKEEPGPMGSDGLVVFPEFAEFGVKSENSEAQPLLTRTASKDSQPDLKASVVYERMNPQTVVQNAMFNMGSHEQILICVCGPKSLMDRVKETVNDCWADSNPRIDIHCEDFGGSEAGIDHAIFPRRPGIAGRER</sequence>
<dbReference type="InterPro" id="IPR013130">
    <property type="entry name" value="Fe3_Rdtase_TM_dom"/>
</dbReference>
<dbReference type="Gene3D" id="3.40.50.80">
    <property type="entry name" value="Nucleotide-binding domain of ferredoxin-NADP reductase (FNR) module"/>
    <property type="match status" value="1"/>
</dbReference>
<dbReference type="SUPFAM" id="SSF52343">
    <property type="entry name" value="Ferredoxin reductase-like, C-terminal NADP-linked domain"/>
    <property type="match status" value="1"/>
</dbReference>
<dbReference type="Pfam" id="PF01794">
    <property type="entry name" value="Ferric_reduct"/>
    <property type="match status" value="1"/>
</dbReference>
<evidence type="ECO:0000256" key="7">
    <source>
        <dbReference type="ARBA" id="ARBA00023002"/>
    </source>
</evidence>
<dbReference type="Pfam" id="PF08022">
    <property type="entry name" value="FAD_binding_8"/>
    <property type="match status" value="1"/>
</dbReference>
<dbReference type="CDD" id="cd06186">
    <property type="entry name" value="NOX_Duox_like_FAD_NADP"/>
    <property type="match status" value="1"/>
</dbReference>
<evidence type="ECO:0000256" key="8">
    <source>
        <dbReference type="ARBA" id="ARBA00023065"/>
    </source>
</evidence>
<dbReference type="GO" id="GO:0005886">
    <property type="term" value="C:plasma membrane"/>
    <property type="evidence" value="ECO:0007669"/>
    <property type="project" value="TreeGrafter"/>
</dbReference>
<dbReference type="InterPro" id="IPR013112">
    <property type="entry name" value="FAD-bd_8"/>
</dbReference>
<evidence type="ECO:0000259" key="12">
    <source>
        <dbReference type="PROSITE" id="PS51384"/>
    </source>
</evidence>
<feature type="transmembrane region" description="Helical" evidence="11">
    <location>
        <begin position="157"/>
        <end position="177"/>
    </location>
</feature>
<dbReference type="OrthoDB" id="10006946at2759"/>
<evidence type="ECO:0000256" key="11">
    <source>
        <dbReference type="SAM" id="Phobius"/>
    </source>
</evidence>
<name>A0A9P9G923_FUSSL</name>
<keyword evidence="8" id="KW-0406">Ion transport</keyword>
<evidence type="ECO:0000256" key="3">
    <source>
        <dbReference type="ARBA" id="ARBA00022448"/>
    </source>
</evidence>
<evidence type="ECO:0000256" key="10">
    <source>
        <dbReference type="ARBA" id="ARBA00023180"/>
    </source>
</evidence>
<feature type="transmembrane region" description="Helical" evidence="11">
    <location>
        <begin position="189"/>
        <end position="211"/>
    </location>
</feature>
<dbReference type="Pfam" id="PF08030">
    <property type="entry name" value="NAD_binding_6"/>
    <property type="match status" value="1"/>
</dbReference>
<proteinExistence type="inferred from homology"/>
<gene>
    <name evidence="13" type="ORF">B0J15DRAFT_432120</name>
</gene>
<reference evidence="13" key="1">
    <citation type="journal article" date="2021" name="Nat. Commun.">
        <title>Genetic determinants of endophytism in the Arabidopsis root mycobiome.</title>
        <authorList>
            <person name="Mesny F."/>
            <person name="Miyauchi S."/>
            <person name="Thiergart T."/>
            <person name="Pickel B."/>
            <person name="Atanasova L."/>
            <person name="Karlsson M."/>
            <person name="Huettel B."/>
            <person name="Barry K.W."/>
            <person name="Haridas S."/>
            <person name="Chen C."/>
            <person name="Bauer D."/>
            <person name="Andreopoulos W."/>
            <person name="Pangilinan J."/>
            <person name="LaButti K."/>
            <person name="Riley R."/>
            <person name="Lipzen A."/>
            <person name="Clum A."/>
            <person name="Drula E."/>
            <person name="Henrissat B."/>
            <person name="Kohler A."/>
            <person name="Grigoriev I.V."/>
            <person name="Martin F.M."/>
            <person name="Hacquard S."/>
        </authorList>
    </citation>
    <scope>NUCLEOTIDE SEQUENCE</scope>
    <source>
        <strain evidence="13">FSSC 5 MPI-SDFR-AT-0091</strain>
    </source>
</reference>
<dbReference type="SFLD" id="SFLDG01168">
    <property type="entry name" value="Ferric_reductase_subgroup_(FRE"/>
    <property type="match status" value="1"/>
</dbReference>